<evidence type="ECO:0000256" key="4">
    <source>
        <dbReference type="RuleBase" id="RU000363"/>
    </source>
</evidence>
<dbReference type="GO" id="GO:0016491">
    <property type="term" value="F:oxidoreductase activity"/>
    <property type="evidence" value="ECO:0007669"/>
    <property type="project" value="UniProtKB-KW"/>
</dbReference>
<dbReference type="Gene3D" id="3.40.50.720">
    <property type="entry name" value="NAD(P)-binding Rossmann-like Domain"/>
    <property type="match status" value="1"/>
</dbReference>
<protein>
    <submittedName>
        <fullName evidence="5">Carbonyl reductase [NADPH] 1</fullName>
    </submittedName>
</protein>
<accession>A0A2V3J7Q6</accession>
<dbReference type="STRING" id="448386.A0A2V3J7Q6"/>
<dbReference type="PANTHER" id="PTHR43963:SF6">
    <property type="entry name" value="CHAIN DEHYDROGENASE FAMILY PROTEIN, PUTATIVE (AFU_ORTHOLOGUE AFUA_3G15350)-RELATED"/>
    <property type="match status" value="1"/>
</dbReference>
<evidence type="ECO:0000256" key="1">
    <source>
        <dbReference type="ARBA" id="ARBA00006484"/>
    </source>
</evidence>
<dbReference type="PRINTS" id="PR00081">
    <property type="entry name" value="GDHRDH"/>
</dbReference>
<organism evidence="5 6">
    <name type="scientific">Gracilariopsis chorda</name>
    <dbReference type="NCBI Taxonomy" id="448386"/>
    <lineage>
        <taxon>Eukaryota</taxon>
        <taxon>Rhodophyta</taxon>
        <taxon>Florideophyceae</taxon>
        <taxon>Rhodymeniophycidae</taxon>
        <taxon>Gracilariales</taxon>
        <taxon>Gracilariaceae</taxon>
        <taxon>Gracilariopsis</taxon>
    </lineage>
</organism>
<sequence>MQTGKASQPLIAIVTGASRGLGQALASILLGCDFIVVCAQRTPSKLAHRHVNARDAYLDLGDLQIIEQFSQRMRDELPYVDVLINNAAICPEDSGMQDGPPPWREVLNVNFFSQVEVTEGLMPLLESSPRHPRVINISSGDGELVFFSPEVQDLLRKVPKRRSVSHLRSVVSELLSESLERDQLSDQEHVYHVQPAYRLSKAALNAYTRTAAKRARICNSNVCFLSVCPGDIDTEMGDPHAVQVAPEEAAREMGYLLKVAQVCDTDKFLRHGQHLAW</sequence>
<dbReference type="PANTHER" id="PTHR43963">
    <property type="entry name" value="CARBONYL REDUCTASE 1-RELATED"/>
    <property type="match status" value="1"/>
</dbReference>
<reference evidence="5 6" key="1">
    <citation type="journal article" date="2018" name="Mol. Biol. Evol.">
        <title>Analysis of the draft genome of the red seaweed Gracilariopsis chorda provides insights into genome size evolution in Rhodophyta.</title>
        <authorList>
            <person name="Lee J."/>
            <person name="Yang E.C."/>
            <person name="Graf L."/>
            <person name="Yang J.H."/>
            <person name="Qiu H."/>
            <person name="Zel Zion U."/>
            <person name="Chan C.X."/>
            <person name="Stephens T.G."/>
            <person name="Weber A.P.M."/>
            <person name="Boo G.H."/>
            <person name="Boo S.M."/>
            <person name="Kim K.M."/>
            <person name="Shin Y."/>
            <person name="Jung M."/>
            <person name="Lee S.J."/>
            <person name="Yim H.S."/>
            <person name="Lee J.H."/>
            <person name="Bhattacharya D."/>
            <person name="Yoon H.S."/>
        </authorList>
    </citation>
    <scope>NUCLEOTIDE SEQUENCE [LARGE SCALE GENOMIC DNA]</scope>
    <source>
        <strain evidence="5 6">SKKU-2015</strain>
        <tissue evidence="5">Whole body</tissue>
    </source>
</reference>
<evidence type="ECO:0000313" key="6">
    <source>
        <dbReference type="Proteomes" id="UP000247409"/>
    </source>
</evidence>
<evidence type="ECO:0000256" key="3">
    <source>
        <dbReference type="ARBA" id="ARBA00023002"/>
    </source>
</evidence>
<dbReference type="Pfam" id="PF00106">
    <property type="entry name" value="adh_short"/>
    <property type="match status" value="1"/>
</dbReference>
<dbReference type="OrthoDB" id="1933717at2759"/>
<evidence type="ECO:0000313" key="5">
    <source>
        <dbReference type="EMBL" id="PXF49280.1"/>
    </source>
</evidence>
<keyword evidence="2" id="KW-0521">NADP</keyword>
<keyword evidence="6" id="KW-1185">Reference proteome</keyword>
<dbReference type="InterPro" id="IPR036291">
    <property type="entry name" value="NAD(P)-bd_dom_sf"/>
</dbReference>
<evidence type="ECO:0000256" key="2">
    <source>
        <dbReference type="ARBA" id="ARBA00022857"/>
    </source>
</evidence>
<gene>
    <name evidence="5" type="ORF">BWQ96_00854</name>
</gene>
<dbReference type="PRINTS" id="PR00080">
    <property type="entry name" value="SDRFAMILY"/>
</dbReference>
<dbReference type="Proteomes" id="UP000247409">
    <property type="component" value="Unassembled WGS sequence"/>
</dbReference>
<name>A0A2V3J7Q6_9FLOR</name>
<dbReference type="InterPro" id="IPR002347">
    <property type="entry name" value="SDR_fam"/>
</dbReference>
<keyword evidence="3" id="KW-0560">Oxidoreductase</keyword>
<comment type="caution">
    <text evidence="5">The sequence shown here is derived from an EMBL/GenBank/DDBJ whole genome shotgun (WGS) entry which is preliminary data.</text>
</comment>
<dbReference type="SUPFAM" id="SSF51735">
    <property type="entry name" value="NAD(P)-binding Rossmann-fold domains"/>
    <property type="match status" value="1"/>
</dbReference>
<dbReference type="PROSITE" id="PS51257">
    <property type="entry name" value="PROKAR_LIPOPROTEIN"/>
    <property type="match status" value="1"/>
</dbReference>
<dbReference type="EMBL" id="NBIV01000006">
    <property type="protein sequence ID" value="PXF49280.1"/>
    <property type="molecule type" value="Genomic_DNA"/>
</dbReference>
<dbReference type="AlphaFoldDB" id="A0A2V3J7Q6"/>
<proteinExistence type="inferred from homology"/>
<comment type="similarity">
    <text evidence="1 4">Belongs to the short-chain dehydrogenases/reductases (SDR) family.</text>
</comment>